<protein>
    <submittedName>
        <fullName evidence="3">Uncharacterized protein</fullName>
    </submittedName>
</protein>
<sequence length="208" mass="22530">MEAFQITLIAVLSPILLVAGILHLISTAHVGASAVALNALAATLGGLRFVWNPPGHAGKVLTVFFAVLLVLALTANARLCIRLRAARSRPPAPDGEKPPVPRRAPPAHVPPGPAPRRDDPKGVKILSPTTWLLHDLWGDVRVYTVPSAIADQNPGLPTSDRRFRITYEEDEPPIDGVFTVSSSLQILLPPEHLERLKDKELVRFEMVG</sequence>
<evidence type="ECO:0000313" key="4">
    <source>
        <dbReference type="Proteomes" id="UP000178606"/>
    </source>
</evidence>
<feature type="region of interest" description="Disordered" evidence="1">
    <location>
        <begin position="88"/>
        <end position="121"/>
    </location>
</feature>
<keyword evidence="2" id="KW-0472">Membrane</keyword>
<organism evidence="3 4">
    <name type="scientific">Handelsmanbacteria sp. (strain RIFCSPLOWO2_12_FULL_64_10)</name>
    <dbReference type="NCBI Taxonomy" id="1817868"/>
    <lineage>
        <taxon>Bacteria</taxon>
        <taxon>Candidatus Handelsmaniibacteriota</taxon>
    </lineage>
</organism>
<dbReference type="AlphaFoldDB" id="A0A1F6CYV7"/>
<name>A0A1F6CYV7_HANXR</name>
<feature type="transmembrane region" description="Helical" evidence="2">
    <location>
        <begin position="32"/>
        <end position="51"/>
    </location>
</feature>
<evidence type="ECO:0000256" key="1">
    <source>
        <dbReference type="SAM" id="MobiDB-lite"/>
    </source>
</evidence>
<reference evidence="3 4" key="1">
    <citation type="journal article" date="2016" name="Nat. Commun.">
        <title>Thousands of microbial genomes shed light on interconnected biogeochemical processes in an aquifer system.</title>
        <authorList>
            <person name="Anantharaman K."/>
            <person name="Brown C.T."/>
            <person name="Hug L.A."/>
            <person name="Sharon I."/>
            <person name="Castelle C.J."/>
            <person name="Probst A.J."/>
            <person name="Thomas B.C."/>
            <person name="Singh A."/>
            <person name="Wilkins M.J."/>
            <person name="Karaoz U."/>
            <person name="Brodie E.L."/>
            <person name="Williams K.H."/>
            <person name="Hubbard S.S."/>
            <person name="Banfield J.F."/>
        </authorList>
    </citation>
    <scope>NUCLEOTIDE SEQUENCE [LARGE SCALE GENOMIC DNA]</scope>
    <source>
        <strain evidence="4">RIFCSPLOWO2_12_FULL_64_10</strain>
    </source>
</reference>
<feature type="compositionally biased region" description="Pro residues" evidence="1">
    <location>
        <begin position="101"/>
        <end position="114"/>
    </location>
</feature>
<keyword evidence="2" id="KW-0812">Transmembrane</keyword>
<comment type="caution">
    <text evidence="3">The sequence shown here is derived from an EMBL/GenBank/DDBJ whole genome shotgun (WGS) entry which is preliminary data.</text>
</comment>
<keyword evidence="2" id="KW-1133">Transmembrane helix</keyword>
<evidence type="ECO:0000256" key="2">
    <source>
        <dbReference type="SAM" id="Phobius"/>
    </source>
</evidence>
<gene>
    <name evidence="3" type="ORF">A3F84_09025</name>
</gene>
<feature type="transmembrane region" description="Helical" evidence="2">
    <location>
        <begin position="6"/>
        <end position="25"/>
    </location>
</feature>
<evidence type="ECO:0000313" key="3">
    <source>
        <dbReference type="EMBL" id="OGG54363.1"/>
    </source>
</evidence>
<dbReference type="Proteomes" id="UP000178606">
    <property type="component" value="Unassembled WGS sequence"/>
</dbReference>
<proteinExistence type="predicted"/>
<feature type="transmembrane region" description="Helical" evidence="2">
    <location>
        <begin position="63"/>
        <end position="81"/>
    </location>
</feature>
<dbReference type="EMBL" id="MFKF01000104">
    <property type="protein sequence ID" value="OGG54363.1"/>
    <property type="molecule type" value="Genomic_DNA"/>
</dbReference>
<accession>A0A1F6CYV7</accession>